<dbReference type="PROSITE" id="PS51643">
    <property type="entry name" value="HD_CAS3"/>
    <property type="match status" value="1"/>
</dbReference>
<dbReference type="STRING" id="1335048.AKL17_0117"/>
<name>A0A161GVS9_9RHOB</name>
<evidence type="ECO:0000256" key="8">
    <source>
        <dbReference type="ARBA" id="ARBA00023118"/>
    </source>
</evidence>
<dbReference type="CDD" id="cd09641">
    <property type="entry name" value="Cas3''_I"/>
    <property type="match status" value="1"/>
</dbReference>
<organism evidence="11 12">
    <name type="scientific">Frigidibacter mobilis</name>
    <dbReference type="NCBI Taxonomy" id="1335048"/>
    <lineage>
        <taxon>Bacteria</taxon>
        <taxon>Pseudomonadati</taxon>
        <taxon>Pseudomonadota</taxon>
        <taxon>Alphaproteobacteria</taxon>
        <taxon>Rhodobacterales</taxon>
        <taxon>Paracoccaceae</taxon>
        <taxon>Frigidibacter</taxon>
    </lineage>
</organism>
<evidence type="ECO:0000256" key="4">
    <source>
        <dbReference type="ARBA" id="ARBA00022741"/>
    </source>
</evidence>
<dbReference type="PROSITE" id="PS51192">
    <property type="entry name" value="HELICASE_ATP_BIND_1"/>
    <property type="match status" value="1"/>
</dbReference>
<dbReference type="InterPro" id="IPR014001">
    <property type="entry name" value="Helicase_ATP-bd"/>
</dbReference>
<dbReference type="Proteomes" id="UP000076128">
    <property type="component" value="Chromosome"/>
</dbReference>
<dbReference type="Gene3D" id="1.10.3210.30">
    <property type="match status" value="1"/>
</dbReference>
<evidence type="ECO:0000256" key="1">
    <source>
        <dbReference type="ARBA" id="ARBA00006847"/>
    </source>
</evidence>
<feature type="domain" description="Helicase ATP-binding" evidence="9">
    <location>
        <begin position="246"/>
        <end position="431"/>
    </location>
</feature>
<evidence type="ECO:0000256" key="5">
    <source>
        <dbReference type="ARBA" id="ARBA00022801"/>
    </source>
</evidence>
<protein>
    <submittedName>
        <fullName evidence="11">CRISPR-associated helicase, Cas3 family</fullName>
    </submittedName>
</protein>
<dbReference type="GO" id="GO:0005524">
    <property type="term" value="F:ATP binding"/>
    <property type="evidence" value="ECO:0007669"/>
    <property type="project" value="UniProtKB-KW"/>
</dbReference>
<dbReference type="GO" id="GO:0051607">
    <property type="term" value="P:defense response to virus"/>
    <property type="evidence" value="ECO:0007669"/>
    <property type="project" value="UniProtKB-KW"/>
</dbReference>
<proteinExistence type="inferred from homology"/>
<dbReference type="SUPFAM" id="SSF52540">
    <property type="entry name" value="P-loop containing nucleoside triphosphate hydrolases"/>
    <property type="match status" value="1"/>
</dbReference>
<dbReference type="AlphaFoldDB" id="A0A161GVS9"/>
<comment type="similarity">
    <text evidence="2">In the central section; belongs to the CRISPR-associated helicase Cas3 family.</text>
</comment>
<evidence type="ECO:0000313" key="12">
    <source>
        <dbReference type="Proteomes" id="UP000076128"/>
    </source>
</evidence>
<dbReference type="EMBL" id="CP012661">
    <property type="protein sequence ID" value="AMY67379.1"/>
    <property type="molecule type" value="Genomic_DNA"/>
</dbReference>
<keyword evidence="6" id="KW-0347">Helicase</keyword>
<dbReference type="SMART" id="SM00487">
    <property type="entry name" value="DEXDc"/>
    <property type="match status" value="1"/>
</dbReference>
<reference evidence="11 12" key="1">
    <citation type="submission" date="2015-09" db="EMBL/GenBank/DDBJ databases">
        <title>Complete genome sequence of Defluviimonas alba cai42t isolated from an oilfield in Xinjiang.</title>
        <authorList>
            <person name="Geng S."/>
            <person name="Pan X."/>
            <person name="Wu X."/>
        </authorList>
    </citation>
    <scope>NUCLEOTIDE SEQUENCE [LARGE SCALE GENOMIC DNA]</scope>
    <source>
        <strain evidence="12">cai42</strain>
    </source>
</reference>
<keyword evidence="5" id="KW-0378">Hydrolase</keyword>
<dbReference type="CDD" id="cd17930">
    <property type="entry name" value="DEXHc_cas3"/>
    <property type="match status" value="1"/>
</dbReference>
<dbReference type="NCBIfam" id="TIGR01596">
    <property type="entry name" value="cas3_HD"/>
    <property type="match status" value="1"/>
</dbReference>
<dbReference type="InterPro" id="IPR011545">
    <property type="entry name" value="DEAD/DEAH_box_helicase_dom"/>
</dbReference>
<evidence type="ECO:0000259" key="9">
    <source>
        <dbReference type="PROSITE" id="PS51192"/>
    </source>
</evidence>
<sequence length="758" mass="82433">MREGQRPAGPAFAHSGNLDDRSDWQTLAEHLAATAELAAARGAALGLAEAARIAGAWHDFGKHDPAFDRVLRGENVRVDHSTAGAKLLLDRAKGEERIAAELIGYGILGHHAGLPDAEPGEGSTEGSMNRRIEMFRDPIAPAITAGAVVELIPALSEISKKLRKESGGFDLSVAGRMIFSCLVDADFRDTEAFYTRLEGREADRDWPALRDLLPGLRAAFDAHMAGFPAKTDLNLLRAEVLQHIRAQAALPPGLFTLTVPTGGGKTLASLGFALDHAARHGHRRIIYAIPYTSIIDQTAAIFKDLFKGAGDVVLEHHSAIDTDKPGQEGRDKARLAMEDWAAPIVVTTNVQLFESLFAARPSRCRKLHNIAGSVIVLDEAQCLPRPLLLPALRMIDALAAHYGCSIVLCTATQPAFDSQQLEQGLALEGRELAPDPEALAGRLRRARVVPAGEMEDAALVEALHDAPQGMVIVNSRKHALELFEAVRGAGLEGAVHLTTRQYPAHRRRIIADIRERLKSGAPCRLIATSLIEAGVDLDFPKGWRAEAGLDSIVQAAGRVNREGKRPPEDSTLTVFSAPGRSVPAEMKDLIKQTRSTLTRHEDLLAPAAIRDWFENVYWTAGPGRMGQPMVEAFVFGRNLGAGHTNFPYRTTAEEFRMIDDRMVPVIVATEEAARAAVKDLGVEKVPSGKLARALQPYTVQIPDRMRALMVGNGHASFHAPALRGDQFCVLAERSSLYREESGLWWEGADYLDDNQLQI</sequence>
<dbReference type="InterPro" id="IPR027417">
    <property type="entry name" value="P-loop_NTPase"/>
</dbReference>
<evidence type="ECO:0000256" key="6">
    <source>
        <dbReference type="ARBA" id="ARBA00022806"/>
    </source>
</evidence>
<keyword evidence="3" id="KW-0479">Metal-binding</keyword>
<dbReference type="GO" id="GO:0003676">
    <property type="term" value="F:nucleic acid binding"/>
    <property type="evidence" value="ECO:0007669"/>
    <property type="project" value="InterPro"/>
</dbReference>
<dbReference type="InterPro" id="IPR038257">
    <property type="entry name" value="CRISPR-assoc_Cas3_HD_sf"/>
</dbReference>
<dbReference type="GO" id="GO:0046872">
    <property type="term" value="F:metal ion binding"/>
    <property type="evidence" value="ECO:0007669"/>
    <property type="project" value="UniProtKB-KW"/>
</dbReference>
<dbReference type="Pfam" id="PF22590">
    <property type="entry name" value="Cas3-like_C_2"/>
    <property type="match status" value="1"/>
</dbReference>
<feature type="domain" description="HD Cas3-type" evidence="10">
    <location>
        <begin position="20"/>
        <end position="188"/>
    </location>
</feature>
<evidence type="ECO:0000256" key="3">
    <source>
        <dbReference type="ARBA" id="ARBA00022723"/>
    </source>
</evidence>
<gene>
    <name evidence="11" type="ORF">AKL17_0117</name>
</gene>
<dbReference type="SUPFAM" id="SSF109604">
    <property type="entry name" value="HD-domain/PDEase-like"/>
    <property type="match status" value="1"/>
</dbReference>
<keyword evidence="8" id="KW-0051">Antiviral defense</keyword>
<keyword evidence="7" id="KW-0067">ATP-binding</keyword>
<evidence type="ECO:0000259" key="10">
    <source>
        <dbReference type="PROSITE" id="PS51643"/>
    </source>
</evidence>
<accession>A0A161GVS9</accession>
<comment type="similarity">
    <text evidence="1">In the N-terminal section; belongs to the CRISPR-associated nuclease Cas3-HD family.</text>
</comment>
<keyword evidence="12" id="KW-1185">Reference proteome</keyword>
<dbReference type="RefSeq" id="WP_066808545.1">
    <property type="nucleotide sequence ID" value="NZ_CP012661.1"/>
</dbReference>
<dbReference type="KEGG" id="daa:AKL17_0117"/>
<keyword evidence="4" id="KW-0547">Nucleotide-binding</keyword>
<dbReference type="GO" id="GO:0016787">
    <property type="term" value="F:hydrolase activity"/>
    <property type="evidence" value="ECO:0007669"/>
    <property type="project" value="UniProtKB-KW"/>
</dbReference>
<dbReference type="Pfam" id="PF00270">
    <property type="entry name" value="DEAD"/>
    <property type="match status" value="1"/>
</dbReference>
<dbReference type="InterPro" id="IPR006483">
    <property type="entry name" value="CRISPR-assoc_Cas3_HD"/>
</dbReference>
<dbReference type="OrthoDB" id="9810236at2"/>
<dbReference type="PATRIC" id="fig|1335048.3.peg.123"/>
<dbReference type="Gene3D" id="3.40.50.300">
    <property type="entry name" value="P-loop containing nucleotide triphosphate hydrolases"/>
    <property type="match status" value="2"/>
</dbReference>
<evidence type="ECO:0000256" key="2">
    <source>
        <dbReference type="ARBA" id="ARBA00009046"/>
    </source>
</evidence>
<dbReference type="GO" id="GO:0004386">
    <property type="term" value="F:helicase activity"/>
    <property type="evidence" value="ECO:0007669"/>
    <property type="project" value="UniProtKB-KW"/>
</dbReference>
<evidence type="ECO:0000256" key="7">
    <source>
        <dbReference type="ARBA" id="ARBA00022840"/>
    </source>
</evidence>
<evidence type="ECO:0000313" key="11">
    <source>
        <dbReference type="EMBL" id="AMY67379.1"/>
    </source>
</evidence>
<dbReference type="InterPro" id="IPR054712">
    <property type="entry name" value="Cas3-like_dom"/>
</dbReference>